<keyword evidence="3" id="KW-1185">Reference proteome</keyword>
<name>A0A1I6QIV6_9RHOB</name>
<gene>
    <name evidence="2" type="ORF">SAMN04488050_10296</name>
</gene>
<dbReference type="STRING" id="311180.SAMN04488050_10296"/>
<dbReference type="Proteomes" id="UP000199392">
    <property type="component" value="Unassembled WGS sequence"/>
</dbReference>
<sequence>MTVYVDDMYRTAMGRFRHMKMSHMIADSTDELLAMADRIGLKRKWLQKAGTADEHFDIGMGLRAKAVAAGAVEITMRELQRRCAARRSATTHEQSN</sequence>
<reference evidence="3" key="1">
    <citation type="submission" date="2016-10" db="EMBL/GenBank/DDBJ databases">
        <authorList>
            <person name="Varghese N."/>
            <person name="Submissions S."/>
        </authorList>
    </citation>
    <scope>NUCLEOTIDE SEQUENCE [LARGE SCALE GENOMIC DNA]</scope>
    <source>
        <strain evidence="3">DSM 26894</strain>
    </source>
</reference>
<dbReference type="EMBL" id="FOZW01000002">
    <property type="protein sequence ID" value="SFS52228.1"/>
    <property type="molecule type" value="Genomic_DNA"/>
</dbReference>
<evidence type="ECO:0000259" key="1">
    <source>
        <dbReference type="Pfam" id="PF13223"/>
    </source>
</evidence>
<feature type="domain" description="DUF4031" evidence="1">
    <location>
        <begin position="3"/>
        <end position="85"/>
    </location>
</feature>
<dbReference type="RefSeq" id="WP_092419152.1">
    <property type="nucleotide sequence ID" value="NZ_FNCL01000001.1"/>
</dbReference>
<dbReference type="AlphaFoldDB" id="A0A1I6QIV6"/>
<dbReference type="Pfam" id="PF13223">
    <property type="entry name" value="DUF4031"/>
    <property type="match status" value="1"/>
</dbReference>
<proteinExistence type="predicted"/>
<evidence type="ECO:0000313" key="3">
    <source>
        <dbReference type="Proteomes" id="UP000199392"/>
    </source>
</evidence>
<dbReference type="InterPro" id="IPR025109">
    <property type="entry name" value="DUF4031"/>
</dbReference>
<dbReference type="OrthoDB" id="9808993at2"/>
<accession>A0A1I6QIV6</accession>
<protein>
    <recommendedName>
        <fullName evidence="1">DUF4031 domain-containing protein</fullName>
    </recommendedName>
</protein>
<evidence type="ECO:0000313" key="2">
    <source>
        <dbReference type="EMBL" id="SFS52228.1"/>
    </source>
</evidence>
<organism evidence="2 3">
    <name type="scientific">Alloyangia pacifica</name>
    <dbReference type="NCBI Taxonomy" id="311180"/>
    <lineage>
        <taxon>Bacteria</taxon>
        <taxon>Pseudomonadati</taxon>
        <taxon>Pseudomonadota</taxon>
        <taxon>Alphaproteobacteria</taxon>
        <taxon>Rhodobacterales</taxon>
        <taxon>Roseobacteraceae</taxon>
        <taxon>Alloyangia</taxon>
    </lineage>
</organism>